<gene>
    <name evidence="1" type="ORF">SDC9_53920</name>
</gene>
<accession>A0A644X0B4</accession>
<organism evidence="1">
    <name type="scientific">bioreactor metagenome</name>
    <dbReference type="NCBI Taxonomy" id="1076179"/>
    <lineage>
        <taxon>unclassified sequences</taxon>
        <taxon>metagenomes</taxon>
        <taxon>ecological metagenomes</taxon>
    </lineage>
</organism>
<sequence length="133" mass="15129">MTNAQKSMIAEMRRQGCSYAKIAQSLSISENTIKTFCRRNRLAKDRAANTPVCKQCGCSIEVKDKRKPRQFCSDKCRAAWWYANHKSPSKTEYSLICANCGQPFVSIGSKGRKYCSHRCYINARFGEEHGCNE</sequence>
<evidence type="ECO:0000313" key="1">
    <source>
        <dbReference type="EMBL" id="MPM07614.1"/>
    </source>
</evidence>
<proteinExistence type="predicted"/>
<name>A0A644X0B4_9ZZZZ</name>
<dbReference type="AlphaFoldDB" id="A0A644X0B4"/>
<dbReference type="EMBL" id="VSSQ01001356">
    <property type="protein sequence ID" value="MPM07614.1"/>
    <property type="molecule type" value="Genomic_DNA"/>
</dbReference>
<comment type="caution">
    <text evidence="1">The sequence shown here is derived from an EMBL/GenBank/DDBJ whole genome shotgun (WGS) entry which is preliminary data.</text>
</comment>
<dbReference type="Gene3D" id="1.10.10.60">
    <property type="entry name" value="Homeodomain-like"/>
    <property type="match status" value="1"/>
</dbReference>
<protein>
    <submittedName>
        <fullName evidence="1">Uncharacterized protein</fullName>
    </submittedName>
</protein>
<reference evidence="1" key="1">
    <citation type="submission" date="2019-08" db="EMBL/GenBank/DDBJ databases">
        <authorList>
            <person name="Kucharzyk K."/>
            <person name="Murdoch R.W."/>
            <person name="Higgins S."/>
            <person name="Loffler F."/>
        </authorList>
    </citation>
    <scope>NUCLEOTIDE SEQUENCE</scope>
</reference>